<dbReference type="AlphaFoldDB" id="A0A6N1X3S7"/>
<name>A0A6N1X3S7_9BURK</name>
<evidence type="ECO:0000259" key="1">
    <source>
        <dbReference type="Pfam" id="PF06904"/>
    </source>
</evidence>
<dbReference type="Pfam" id="PF06904">
    <property type="entry name" value="Extensin-like_C"/>
    <property type="match status" value="1"/>
</dbReference>
<keyword evidence="3" id="KW-1185">Reference proteome</keyword>
<reference evidence="2 3" key="1">
    <citation type="submission" date="2020-06" db="EMBL/GenBank/DDBJ databases">
        <title>Acidovorax antarctica sp. nov., isolated from Corinth ice sheet soil, Antarctic Fields Peninsula.</title>
        <authorList>
            <person name="Xu Q."/>
            <person name="Peng F."/>
        </authorList>
    </citation>
    <scope>NUCLEOTIDE SEQUENCE [LARGE SCALE GENOMIC DNA]</scope>
    <source>
        <strain evidence="2 3">16-35-5</strain>
    </source>
</reference>
<feature type="domain" description="Extensin-like C-terminal" evidence="1">
    <location>
        <begin position="60"/>
        <end position="231"/>
    </location>
</feature>
<dbReference type="Proteomes" id="UP000509579">
    <property type="component" value="Chromosome"/>
</dbReference>
<dbReference type="InterPro" id="IPR009683">
    <property type="entry name" value="Extensin-like_C"/>
</dbReference>
<accession>A0A6N1X3S7</accession>
<sequence length="231" mass="25544">MARMKLLAFLLLVLGIGTWSHGRHWTLPDHLNPWAPLAYEAAPDWLTGFKLQRLKAEPAACQAFMATTPWRFQAVPDRDTGQGCGFSNALQVRQTSVGLSSSFTLSCPASASLALWERHVLQPAAQQTLGTGVRRLEHLGSYSCRNVYGREAGNRSQHATANALDIAGFVLDDGRRITVARQWQGDTPAATFLHTVHQGACRFFSGALGPEYNQAHADHFHFDNGRYRVCR</sequence>
<dbReference type="KEGG" id="aant:HUK68_11985"/>
<protein>
    <submittedName>
        <fullName evidence="2">Extensin family protein</fullName>
    </submittedName>
</protein>
<gene>
    <name evidence="2" type="ORF">HUK68_11985</name>
</gene>
<evidence type="ECO:0000313" key="2">
    <source>
        <dbReference type="EMBL" id="QKV53548.1"/>
    </source>
</evidence>
<dbReference type="EMBL" id="CP054840">
    <property type="protein sequence ID" value="QKV53548.1"/>
    <property type="molecule type" value="Genomic_DNA"/>
</dbReference>
<organism evidence="2 3">
    <name type="scientific">Comamonas antarctica</name>
    <dbReference type="NCBI Taxonomy" id="2743470"/>
    <lineage>
        <taxon>Bacteria</taxon>
        <taxon>Pseudomonadati</taxon>
        <taxon>Pseudomonadota</taxon>
        <taxon>Betaproteobacteria</taxon>
        <taxon>Burkholderiales</taxon>
        <taxon>Comamonadaceae</taxon>
        <taxon>Comamonas</taxon>
    </lineage>
</organism>
<proteinExistence type="predicted"/>
<evidence type="ECO:0000313" key="3">
    <source>
        <dbReference type="Proteomes" id="UP000509579"/>
    </source>
</evidence>